<organism evidence="1 2">
    <name type="scientific">Streptomyces collinus</name>
    <dbReference type="NCBI Taxonomy" id="42684"/>
    <lineage>
        <taxon>Bacteria</taxon>
        <taxon>Bacillati</taxon>
        <taxon>Actinomycetota</taxon>
        <taxon>Actinomycetes</taxon>
        <taxon>Kitasatosporales</taxon>
        <taxon>Streptomycetaceae</taxon>
        <taxon>Streptomyces</taxon>
    </lineage>
</organism>
<sequence>MYQSWDRSTRIRHLQEEQRALEIGMVSELRSAAGRYPADRQR</sequence>
<comment type="caution">
    <text evidence="1">The sequence shown here is derived from an EMBL/GenBank/DDBJ whole genome shotgun (WGS) entry which is preliminary data.</text>
</comment>
<gene>
    <name evidence="1" type="ORF">HNR72_000101</name>
</gene>
<name>A0AA89PUU1_STRCU</name>
<accession>A0AA89PUU1</accession>
<protein>
    <submittedName>
        <fullName evidence="1">Uncharacterized protein</fullName>
    </submittedName>
</protein>
<dbReference type="AlphaFoldDB" id="A0AA89PUU1"/>
<dbReference type="EMBL" id="JACHLX010000001">
    <property type="protein sequence ID" value="MBB5809073.1"/>
    <property type="molecule type" value="Genomic_DNA"/>
</dbReference>
<evidence type="ECO:0000313" key="1">
    <source>
        <dbReference type="EMBL" id="MBB5809073.1"/>
    </source>
</evidence>
<reference evidence="1 2" key="1">
    <citation type="submission" date="2020-08" db="EMBL/GenBank/DDBJ databases">
        <title>Sequencing the genomes of 1000 actinobacteria strains.</title>
        <authorList>
            <person name="Klenk H.-P."/>
        </authorList>
    </citation>
    <scope>NUCLEOTIDE SEQUENCE [LARGE SCALE GENOMIC DNA]</scope>
    <source>
        <strain evidence="1 2">DSM 40129</strain>
    </source>
</reference>
<dbReference type="Proteomes" id="UP000579531">
    <property type="component" value="Unassembled WGS sequence"/>
</dbReference>
<proteinExistence type="predicted"/>
<keyword evidence="2" id="KW-1185">Reference proteome</keyword>
<evidence type="ECO:0000313" key="2">
    <source>
        <dbReference type="Proteomes" id="UP000579531"/>
    </source>
</evidence>